<gene>
    <name evidence="4" type="ORF">PG999_002684</name>
</gene>
<feature type="compositionally biased region" description="Acidic residues" evidence="2">
    <location>
        <begin position="690"/>
        <end position="730"/>
    </location>
</feature>
<dbReference type="GO" id="GO:0008270">
    <property type="term" value="F:zinc ion binding"/>
    <property type="evidence" value="ECO:0007669"/>
    <property type="project" value="InterPro"/>
</dbReference>
<dbReference type="CDD" id="cd00067">
    <property type="entry name" value="GAL4"/>
    <property type="match status" value="1"/>
</dbReference>
<feature type="compositionally biased region" description="Acidic residues" evidence="2">
    <location>
        <begin position="637"/>
        <end position="649"/>
    </location>
</feature>
<feature type="region of interest" description="Disordered" evidence="2">
    <location>
        <begin position="637"/>
        <end position="730"/>
    </location>
</feature>
<evidence type="ECO:0000256" key="2">
    <source>
        <dbReference type="SAM" id="MobiDB-lite"/>
    </source>
</evidence>
<feature type="compositionally biased region" description="Basic and acidic residues" evidence="2">
    <location>
        <begin position="650"/>
        <end position="661"/>
    </location>
</feature>
<protein>
    <recommendedName>
        <fullName evidence="3">Zn(2)-C6 fungal-type domain-containing protein</fullName>
    </recommendedName>
</protein>
<dbReference type="PROSITE" id="PS00463">
    <property type="entry name" value="ZN2_CY6_FUNGAL_1"/>
    <property type="match status" value="1"/>
</dbReference>
<accession>A0AAW0R8W2</accession>
<sequence length="730" mass="80818">MASSDQNANLGPGVPGQRTILESEVDSFLAFMNEKEGMELPIQPSDTENDTMPWLDLPDSAPYSSQQNVDPFQSNGPNMVYQDQNPFMGHVYQPQFTYMGDVNPFQNGLSDPFGFSGQDIPWDMNNNLLIPQENAVGSALHGIPQNITDSGIISGATLVPSQPIITPVVPSQPITTPAGTSPVIPAIPAIPAINTAVVAATASPSPISAPVQSTGRGMGTRKRKTAPEPEPESGGEGQDHRQKRQCKQFACNRCRKAKVKCDVEVGKCCSKCTKTGKTCVTDYKDARTKNTNFEDFLTKLEKKAYLIKECIYLGNRVTTDEQLFKQFKAYWNPSRSASTALEMFTTLSANGVEWENHMRSLTAENMFAISEIMQEAKSISFQNVKVKDVRPLKDKLKKVAHWTLAWLYSKLDKLASMTPEPQDITYDLWFNEFTQIDCTIGHMNLEKVNDAANKNYLRSRGKLYPTYLKRVCGEWAFKQECLQHANINRSLSPAVVPQAQQPLALQPQAPLPPQGQQLVPEAQANTIHVNPGTQVPILPQNVPAAVPQAQQPLALLPQAPLQPQGQQLVPEAQANTILVNTGAQAPILPQDVPAADEMDIDDVNLVHQDHSSPSPFPGREESPSLEEFMKICTNELFEESESESEEEAQEEAHEESMKDCMNELFGESESESEEEAQEESMKDCMNELFGESESESESEAQEEAQEEESEEEESEEEESEEEESEISEAE</sequence>
<keyword evidence="5" id="KW-1185">Reference proteome</keyword>
<evidence type="ECO:0000259" key="3">
    <source>
        <dbReference type="PROSITE" id="PS50048"/>
    </source>
</evidence>
<dbReference type="EMBL" id="JAQQWP010000002">
    <property type="protein sequence ID" value="KAK8130304.1"/>
    <property type="molecule type" value="Genomic_DNA"/>
</dbReference>
<dbReference type="Proteomes" id="UP001392437">
    <property type="component" value="Unassembled WGS sequence"/>
</dbReference>
<evidence type="ECO:0000313" key="4">
    <source>
        <dbReference type="EMBL" id="KAK8130304.1"/>
    </source>
</evidence>
<dbReference type="SUPFAM" id="SSF57701">
    <property type="entry name" value="Zn2/Cys6 DNA-binding domain"/>
    <property type="match status" value="1"/>
</dbReference>
<dbReference type="PROSITE" id="PS50048">
    <property type="entry name" value="ZN2_CY6_FUNGAL_2"/>
    <property type="match status" value="1"/>
</dbReference>
<reference evidence="4 5" key="1">
    <citation type="submission" date="2023-01" db="EMBL/GenBank/DDBJ databases">
        <title>Analysis of 21 Apiospora genomes using comparative genomics revels a genus with tremendous synthesis potential of carbohydrate active enzymes and secondary metabolites.</title>
        <authorList>
            <person name="Sorensen T."/>
        </authorList>
    </citation>
    <scope>NUCLEOTIDE SEQUENCE [LARGE SCALE GENOMIC DNA]</scope>
    <source>
        <strain evidence="4 5">CBS 117206</strain>
    </source>
</reference>
<feature type="compositionally biased region" description="Acidic residues" evidence="2">
    <location>
        <begin position="666"/>
        <end position="678"/>
    </location>
</feature>
<dbReference type="InterPro" id="IPR001138">
    <property type="entry name" value="Zn2Cys6_DnaBD"/>
</dbReference>
<comment type="caution">
    <text evidence="4">The sequence shown here is derived from an EMBL/GenBank/DDBJ whole genome shotgun (WGS) entry which is preliminary data.</text>
</comment>
<organism evidence="4 5">
    <name type="scientific">Apiospora kogelbergensis</name>
    <dbReference type="NCBI Taxonomy" id="1337665"/>
    <lineage>
        <taxon>Eukaryota</taxon>
        <taxon>Fungi</taxon>
        <taxon>Dikarya</taxon>
        <taxon>Ascomycota</taxon>
        <taxon>Pezizomycotina</taxon>
        <taxon>Sordariomycetes</taxon>
        <taxon>Xylariomycetidae</taxon>
        <taxon>Amphisphaeriales</taxon>
        <taxon>Apiosporaceae</taxon>
        <taxon>Apiospora</taxon>
    </lineage>
</organism>
<evidence type="ECO:0000256" key="1">
    <source>
        <dbReference type="ARBA" id="ARBA00023242"/>
    </source>
</evidence>
<proteinExistence type="predicted"/>
<dbReference type="InterPro" id="IPR036864">
    <property type="entry name" value="Zn2-C6_fun-type_DNA-bd_sf"/>
</dbReference>
<dbReference type="Pfam" id="PF00172">
    <property type="entry name" value="Zn_clus"/>
    <property type="match status" value="1"/>
</dbReference>
<keyword evidence="1" id="KW-0539">Nucleus</keyword>
<name>A0AAW0R8W2_9PEZI</name>
<feature type="domain" description="Zn(2)-C6 fungal-type" evidence="3">
    <location>
        <begin position="250"/>
        <end position="281"/>
    </location>
</feature>
<dbReference type="GO" id="GO:0000981">
    <property type="term" value="F:DNA-binding transcription factor activity, RNA polymerase II-specific"/>
    <property type="evidence" value="ECO:0007669"/>
    <property type="project" value="InterPro"/>
</dbReference>
<evidence type="ECO:0000313" key="5">
    <source>
        <dbReference type="Proteomes" id="UP001392437"/>
    </source>
</evidence>
<dbReference type="Gene3D" id="4.10.240.10">
    <property type="entry name" value="Zn(2)-C6 fungal-type DNA-binding domain"/>
    <property type="match status" value="1"/>
</dbReference>
<dbReference type="AlphaFoldDB" id="A0AAW0R8W2"/>
<feature type="region of interest" description="Disordered" evidence="2">
    <location>
        <begin position="203"/>
        <end position="242"/>
    </location>
</feature>